<dbReference type="AlphaFoldDB" id="A0AAV7E6X3"/>
<comment type="caution">
    <text evidence="2">The sequence shown here is derived from an EMBL/GenBank/DDBJ whole genome shotgun (WGS) entry which is preliminary data.</text>
</comment>
<protein>
    <submittedName>
        <fullName evidence="2">Uncharacterized protein</fullName>
    </submittedName>
</protein>
<feature type="compositionally biased region" description="Basic residues" evidence="1">
    <location>
        <begin position="1"/>
        <end position="14"/>
    </location>
</feature>
<name>A0AAV7E6X3_ARIFI</name>
<reference evidence="2 3" key="1">
    <citation type="submission" date="2021-07" db="EMBL/GenBank/DDBJ databases">
        <title>The Aristolochia fimbriata genome: insights into angiosperm evolution, floral development and chemical biosynthesis.</title>
        <authorList>
            <person name="Jiao Y."/>
        </authorList>
    </citation>
    <scope>NUCLEOTIDE SEQUENCE [LARGE SCALE GENOMIC DNA]</scope>
    <source>
        <strain evidence="2">IBCAS-2021</strain>
        <tissue evidence="2">Leaf</tissue>
    </source>
</reference>
<dbReference type="Proteomes" id="UP000825729">
    <property type="component" value="Unassembled WGS sequence"/>
</dbReference>
<evidence type="ECO:0000313" key="2">
    <source>
        <dbReference type="EMBL" id="KAG9444418.1"/>
    </source>
</evidence>
<feature type="region of interest" description="Disordered" evidence="1">
    <location>
        <begin position="1"/>
        <end position="99"/>
    </location>
</feature>
<organism evidence="2 3">
    <name type="scientific">Aristolochia fimbriata</name>
    <name type="common">White veined hardy Dutchman's pipe vine</name>
    <dbReference type="NCBI Taxonomy" id="158543"/>
    <lineage>
        <taxon>Eukaryota</taxon>
        <taxon>Viridiplantae</taxon>
        <taxon>Streptophyta</taxon>
        <taxon>Embryophyta</taxon>
        <taxon>Tracheophyta</taxon>
        <taxon>Spermatophyta</taxon>
        <taxon>Magnoliopsida</taxon>
        <taxon>Magnoliidae</taxon>
        <taxon>Piperales</taxon>
        <taxon>Aristolochiaceae</taxon>
        <taxon>Aristolochia</taxon>
    </lineage>
</organism>
<sequence>MRVAGGKKRERREKKRDEKKREEEGCEEEKAKGERSRTETRVAGGKKRERSRREDEGMKQEGRRGSQEGRQRVTRGRRGSHEGRRGSQDGRRGKKREVEIPTRPGFFSFRFLLNPTPWSSLGRNKKIGHPRVIFLKRVLGHRIRVKIPFGHRIRGGKGDERHRGQEKEVAARGGEGAEGEKEGGVKRWGAKGRGESFVFCACAGG</sequence>
<proteinExistence type="predicted"/>
<gene>
    <name evidence="2" type="ORF">H6P81_015758</name>
</gene>
<keyword evidence="3" id="KW-1185">Reference proteome</keyword>
<feature type="compositionally biased region" description="Basic and acidic residues" evidence="1">
    <location>
        <begin position="51"/>
        <end position="71"/>
    </location>
</feature>
<feature type="compositionally biased region" description="Basic and acidic residues" evidence="1">
    <location>
        <begin position="15"/>
        <end position="40"/>
    </location>
</feature>
<feature type="compositionally biased region" description="Basic and acidic residues" evidence="1">
    <location>
        <begin position="79"/>
        <end position="99"/>
    </location>
</feature>
<evidence type="ECO:0000313" key="3">
    <source>
        <dbReference type="Proteomes" id="UP000825729"/>
    </source>
</evidence>
<accession>A0AAV7E6X3</accession>
<evidence type="ECO:0000256" key="1">
    <source>
        <dbReference type="SAM" id="MobiDB-lite"/>
    </source>
</evidence>
<feature type="region of interest" description="Disordered" evidence="1">
    <location>
        <begin position="154"/>
        <end position="188"/>
    </location>
</feature>
<feature type="compositionally biased region" description="Basic and acidic residues" evidence="1">
    <location>
        <begin position="156"/>
        <end position="170"/>
    </location>
</feature>
<dbReference type="EMBL" id="JAINDJ010000006">
    <property type="protein sequence ID" value="KAG9444418.1"/>
    <property type="molecule type" value="Genomic_DNA"/>
</dbReference>